<gene>
    <name evidence="9" type="ORF">ATJ78_1083</name>
</gene>
<feature type="transmembrane region" description="Helical" evidence="8">
    <location>
        <begin position="58"/>
        <end position="77"/>
    </location>
</feature>
<keyword evidence="4 7" id="KW-0812">Transmembrane</keyword>
<keyword evidence="10" id="KW-1185">Reference proteome</keyword>
<accession>A0A2A9DUY3</accession>
<comment type="caution">
    <text evidence="9">The sequence shown here is derived from an EMBL/GenBank/DDBJ whole genome shotgun (WGS) entry which is preliminary data.</text>
</comment>
<evidence type="ECO:0000313" key="10">
    <source>
        <dbReference type="Proteomes" id="UP000221369"/>
    </source>
</evidence>
<keyword evidence="5 8" id="KW-1133">Transmembrane helix</keyword>
<dbReference type="InterPro" id="IPR045324">
    <property type="entry name" value="Small_multidrug_res"/>
</dbReference>
<dbReference type="Proteomes" id="UP000221369">
    <property type="component" value="Unassembled WGS sequence"/>
</dbReference>
<evidence type="ECO:0000256" key="3">
    <source>
        <dbReference type="ARBA" id="ARBA00022475"/>
    </source>
</evidence>
<keyword evidence="3" id="KW-1003">Cell membrane</keyword>
<dbReference type="PANTHER" id="PTHR30561:SF0">
    <property type="entry name" value="GUANIDINIUM EXPORTER"/>
    <property type="match status" value="1"/>
</dbReference>
<evidence type="ECO:0000256" key="1">
    <source>
        <dbReference type="ARBA" id="ARBA00004651"/>
    </source>
</evidence>
<sequence>MRFWIVLLASSVLEAVWATALGESHGLSRLVPSMVFVVALTGSMLGLGYAMKGLPVSVSYAVWTGAGAALTVTWAMATGAEAASLLKVLFLAGIVACVVGLAVFTPATPKQQAESETDAAQL</sequence>
<dbReference type="RefSeq" id="WP_098406655.1">
    <property type="nucleotide sequence ID" value="NZ_PDJE01000001.1"/>
</dbReference>
<name>A0A2A9DUY3_9MICO</name>
<comment type="subcellular location">
    <subcellularLocation>
        <location evidence="1 7">Cell membrane</location>
        <topology evidence="1 7">Multi-pass membrane protein</topology>
    </subcellularLocation>
</comment>
<evidence type="ECO:0000256" key="5">
    <source>
        <dbReference type="ARBA" id="ARBA00022989"/>
    </source>
</evidence>
<evidence type="ECO:0000256" key="2">
    <source>
        <dbReference type="ARBA" id="ARBA00022448"/>
    </source>
</evidence>
<dbReference type="AlphaFoldDB" id="A0A2A9DUY3"/>
<keyword evidence="6 8" id="KW-0472">Membrane</keyword>
<evidence type="ECO:0000256" key="4">
    <source>
        <dbReference type="ARBA" id="ARBA00022692"/>
    </source>
</evidence>
<evidence type="ECO:0000256" key="6">
    <source>
        <dbReference type="ARBA" id="ARBA00023136"/>
    </source>
</evidence>
<protein>
    <submittedName>
        <fullName evidence="9">Quaternary ammonium compound-resistance protein SugE</fullName>
    </submittedName>
</protein>
<keyword evidence="2" id="KW-0813">Transport</keyword>
<dbReference type="EMBL" id="PDJE01000001">
    <property type="protein sequence ID" value="PFG30161.1"/>
    <property type="molecule type" value="Genomic_DNA"/>
</dbReference>
<dbReference type="SUPFAM" id="SSF103481">
    <property type="entry name" value="Multidrug resistance efflux transporter EmrE"/>
    <property type="match status" value="1"/>
</dbReference>
<dbReference type="InterPro" id="IPR000390">
    <property type="entry name" value="Small_drug/metabolite_transptr"/>
</dbReference>
<dbReference type="InterPro" id="IPR037185">
    <property type="entry name" value="EmrE-like"/>
</dbReference>
<dbReference type="Pfam" id="PF00893">
    <property type="entry name" value="Multi_Drug_Res"/>
    <property type="match status" value="1"/>
</dbReference>
<dbReference type="GO" id="GO:0022857">
    <property type="term" value="F:transmembrane transporter activity"/>
    <property type="evidence" value="ECO:0007669"/>
    <property type="project" value="InterPro"/>
</dbReference>
<organism evidence="9 10">
    <name type="scientific">Paramicrobacterium agarici</name>
    <dbReference type="NCBI Taxonomy" id="630514"/>
    <lineage>
        <taxon>Bacteria</taxon>
        <taxon>Bacillati</taxon>
        <taxon>Actinomycetota</taxon>
        <taxon>Actinomycetes</taxon>
        <taxon>Micrococcales</taxon>
        <taxon>Microbacteriaceae</taxon>
        <taxon>Paramicrobacterium</taxon>
    </lineage>
</organism>
<feature type="transmembrane region" description="Helical" evidence="8">
    <location>
        <begin position="83"/>
        <end position="104"/>
    </location>
</feature>
<dbReference type="PANTHER" id="PTHR30561">
    <property type="entry name" value="SMR FAMILY PROTON-DEPENDENT DRUG EFFLUX TRANSPORTER SUGE"/>
    <property type="match status" value="1"/>
</dbReference>
<dbReference type="Gene3D" id="1.10.3730.20">
    <property type="match status" value="1"/>
</dbReference>
<evidence type="ECO:0000313" key="9">
    <source>
        <dbReference type="EMBL" id="PFG30161.1"/>
    </source>
</evidence>
<evidence type="ECO:0000256" key="8">
    <source>
        <dbReference type="SAM" id="Phobius"/>
    </source>
</evidence>
<dbReference type="GO" id="GO:0005886">
    <property type="term" value="C:plasma membrane"/>
    <property type="evidence" value="ECO:0007669"/>
    <property type="project" value="UniProtKB-SubCell"/>
</dbReference>
<proteinExistence type="inferred from homology"/>
<reference evidence="9 10" key="1">
    <citation type="submission" date="2017-10" db="EMBL/GenBank/DDBJ databases">
        <title>Sequencing the genomes of 1000 actinobacteria strains.</title>
        <authorList>
            <person name="Klenk H.-P."/>
        </authorList>
    </citation>
    <scope>NUCLEOTIDE SEQUENCE [LARGE SCALE GENOMIC DNA]</scope>
    <source>
        <strain evidence="9 10">DSM 21798</strain>
    </source>
</reference>
<evidence type="ECO:0000256" key="7">
    <source>
        <dbReference type="RuleBase" id="RU003942"/>
    </source>
</evidence>
<comment type="similarity">
    <text evidence="7">Belongs to the drug/metabolite transporter (DMT) superfamily. Small multidrug resistance (SMR) (TC 2.A.7.1) family.</text>
</comment>
<feature type="transmembrane region" description="Helical" evidence="8">
    <location>
        <begin position="34"/>
        <end position="51"/>
    </location>
</feature>